<dbReference type="Proteomes" id="UP000316621">
    <property type="component" value="Chromosome 5"/>
</dbReference>
<name>A0A4Y7JPI2_PAPSO</name>
<protein>
    <submittedName>
        <fullName evidence="1">Uncharacterized protein</fullName>
    </submittedName>
</protein>
<reference evidence="1 2" key="1">
    <citation type="journal article" date="2018" name="Science">
        <title>The opium poppy genome and morphinan production.</title>
        <authorList>
            <person name="Guo L."/>
            <person name="Winzer T."/>
            <person name="Yang X."/>
            <person name="Li Y."/>
            <person name="Ning Z."/>
            <person name="He Z."/>
            <person name="Teodor R."/>
            <person name="Lu Y."/>
            <person name="Bowser T.A."/>
            <person name="Graham I.A."/>
            <person name="Ye K."/>
        </authorList>
    </citation>
    <scope>NUCLEOTIDE SEQUENCE [LARGE SCALE GENOMIC DNA]</scope>
    <source>
        <strain evidence="2">cv. HN1</strain>
        <tissue evidence="1">Leaves</tissue>
    </source>
</reference>
<evidence type="ECO:0000313" key="2">
    <source>
        <dbReference type="Proteomes" id="UP000316621"/>
    </source>
</evidence>
<accession>A0A4Y7JPI2</accession>
<organism evidence="1 2">
    <name type="scientific">Papaver somniferum</name>
    <name type="common">Opium poppy</name>
    <dbReference type="NCBI Taxonomy" id="3469"/>
    <lineage>
        <taxon>Eukaryota</taxon>
        <taxon>Viridiplantae</taxon>
        <taxon>Streptophyta</taxon>
        <taxon>Embryophyta</taxon>
        <taxon>Tracheophyta</taxon>
        <taxon>Spermatophyta</taxon>
        <taxon>Magnoliopsida</taxon>
        <taxon>Ranunculales</taxon>
        <taxon>Papaveraceae</taxon>
        <taxon>Papaveroideae</taxon>
        <taxon>Papaver</taxon>
    </lineage>
</organism>
<gene>
    <name evidence="1" type="ORF">C5167_024228</name>
</gene>
<dbReference type="OrthoDB" id="1950792at2759"/>
<dbReference type="AlphaFoldDB" id="A0A4Y7JPI2"/>
<proteinExistence type="predicted"/>
<keyword evidence="2" id="KW-1185">Reference proteome</keyword>
<sequence length="125" mass="14274">MATNKIHLLRQSAMEAGDPGKYYINPSEKLMSKASDWKIVEHEDSIELIFDDAAFGDIPVFGRIYNYQAIGDSENKDDEYGYIMNTDYLHARKVDGEQKDGFTKFYIPKIKVEENKKKVAGSQAK</sequence>
<dbReference type="Gramene" id="RZC62476">
    <property type="protein sequence ID" value="RZC62476"/>
    <property type="gene ID" value="C5167_024228"/>
</dbReference>
<dbReference type="EMBL" id="CM010719">
    <property type="protein sequence ID" value="RZC62476.1"/>
    <property type="molecule type" value="Genomic_DNA"/>
</dbReference>
<evidence type="ECO:0000313" key="1">
    <source>
        <dbReference type="EMBL" id="RZC62476.1"/>
    </source>
</evidence>